<organism evidence="10 11">
    <name type="scientific">Rhodamnia argentea</name>
    <dbReference type="NCBI Taxonomy" id="178133"/>
    <lineage>
        <taxon>Eukaryota</taxon>
        <taxon>Viridiplantae</taxon>
        <taxon>Streptophyta</taxon>
        <taxon>Embryophyta</taxon>
        <taxon>Tracheophyta</taxon>
        <taxon>Spermatophyta</taxon>
        <taxon>Magnoliopsida</taxon>
        <taxon>eudicotyledons</taxon>
        <taxon>Gunneridae</taxon>
        <taxon>Pentapetalae</taxon>
        <taxon>rosids</taxon>
        <taxon>malvids</taxon>
        <taxon>Myrtales</taxon>
        <taxon>Myrtaceae</taxon>
        <taxon>Myrtoideae</taxon>
        <taxon>Myrteae</taxon>
        <taxon>Australasian group</taxon>
        <taxon>Rhodamnia</taxon>
    </lineage>
</organism>
<evidence type="ECO:0000313" key="11">
    <source>
        <dbReference type="RefSeq" id="XP_048134241.1"/>
    </source>
</evidence>
<evidence type="ECO:0000256" key="4">
    <source>
        <dbReference type="ARBA" id="ARBA00023125"/>
    </source>
</evidence>
<evidence type="ECO:0000256" key="6">
    <source>
        <dbReference type="ARBA" id="ARBA00023163"/>
    </source>
</evidence>
<dbReference type="Proteomes" id="UP000827889">
    <property type="component" value="Chromosome 4"/>
</dbReference>
<keyword evidence="5" id="KW-0010">Activator</keyword>
<dbReference type="InterPro" id="IPR012416">
    <property type="entry name" value="CBP60"/>
</dbReference>
<keyword evidence="6" id="KW-0804">Transcription</keyword>
<dbReference type="GeneID" id="115757110"/>
<keyword evidence="7" id="KW-0539">Nucleus</keyword>
<name>A0ABM3HCA6_9MYRT</name>
<dbReference type="InterPro" id="IPR046829">
    <property type="entry name" value="Calmod_bind_C"/>
</dbReference>
<feature type="domain" description="Calmodulin binding protein C-terminal" evidence="9">
    <location>
        <begin position="123"/>
        <end position="169"/>
    </location>
</feature>
<keyword evidence="3" id="KW-0805">Transcription regulation</keyword>
<evidence type="ECO:0000256" key="7">
    <source>
        <dbReference type="ARBA" id="ARBA00023242"/>
    </source>
</evidence>
<keyword evidence="4" id="KW-0238">DNA-binding</keyword>
<dbReference type="Pfam" id="PF20451">
    <property type="entry name" value="Calmod_bind_M"/>
    <property type="match status" value="1"/>
</dbReference>
<accession>A0ABM3HCA6</accession>
<proteinExistence type="inferred from homology"/>
<protein>
    <submittedName>
        <fullName evidence="11">Calmodulin-binding protein 60 E-like isoform X1</fullName>
    </submittedName>
</protein>
<sequence length="181" mass="20405">MQARQSGKYRLGVKVVCRCYAAMHIRGTLSKAFTVEDSHGEFAKKHSPLLLSDYVWRLVGVAMGGEAHKQLTGTRIVTVRDFVDLLSLDQSRLRNIVGGGMSDAVWKHTLEHATFRVSNAKEYVYYFGEGQSTGIRFNWNYELKGLIRDGRFVAMESLSGGEKVRLEALPQYAAFMIIEHT</sequence>
<evidence type="ECO:0000256" key="3">
    <source>
        <dbReference type="ARBA" id="ARBA00023015"/>
    </source>
</evidence>
<evidence type="ECO:0000256" key="1">
    <source>
        <dbReference type="ARBA" id="ARBA00004123"/>
    </source>
</evidence>
<dbReference type="InterPro" id="IPR046830">
    <property type="entry name" value="Calmod_bind_M"/>
</dbReference>
<comment type="similarity">
    <text evidence="2">Belongs to the plant ACBP60 protein family.</text>
</comment>
<reference evidence="11" key="1">
    <citation type="submission" date="2025-08" db="UniProtKB">
        <authorList>
            <consortium name="RefSeq"/>
        </authorList>
    </citation>
    <scope>IDENTIFICATION</scope>
    <source>
        <tissue evidence="11">Leaf</tissue>
    </source>
</reference>
<dbReference type="PANTHER" id="PTHR31713">
    <property type="entry name" value="OS02G0177800 PROTEIN"/>
    <property type="match status" value="1"/>
</dbReference>
<comment type="subcellular location">
    <subcellularLocation>
        <location evidence="1">Nucleus</location>
    </subcellularLocation>
</comment>
<evidence type="ECO:0000313" key="10">
    <source>
        <dbReference type="Proteomes" id="UP000827889"/>
    </source>
</evidence>
<evidence type="ECO:0000256" key="5">
    <source>
        <dbReference type="ARBA" id="ARBA00023159"/>
    </source>
</evidence>
<evidence type="ECO:0000259" key="8">
    <source>
        <dbReference type="Pfam" id="PF20451"/>
    </source>
</evidence>
<evidence type="ECO:0000259" key="9">
    <source>
        <dbReference type="Pfam" id="PF20452"/>
    </source>
</evidence>
<keyword evidence="10" id="KW-1185">Reference proteome</keyword>
<dbReference type="RefSeq" id="XP_048134241.1">
    <property type="nucleotide sequence ID" value="XM_048278284.1"/>
</dbReference>
<dbReference type="PANTHER" id="PTHR31713:SF96">
    <property type="entry name" value="OS02G0562300 PROTEIN"/>
    <property type="match status" value="1"/>
</dbReference>
<dbReference type="Pfam" id="PF20452">
    <property type="entry name" value="Calmod_bind_C"/>
    <property type="match status" value="1"/>
</dbReference>
<gene>
    <name evidence="11" type="primary">LOC115757110</name>
</gene>
<feature type="domain" description="Calmodulin binding protein central" evidence="8">
    <location>
        <begin position="51"/>
        <end position="114"/>
    </location>
</feature>
<evidence type="ECO:0000256" key="2">
    <source>
        <dbReference type="ARBA" id="ARBA00007214"/>
    </source>
</evidence>